<evidence type="ECO:0000313" key="1">
    <source>
        <dbReference type="EMBL" id="TGN26932.1"/>
    </source>
</evidence>
<evidence type="ECO:0008006" key="3">
    <source>
        <dbReference type="Google" id="ProtNLM"/>
    </source>
</evidence>
<dbReference type="AlphaFoldDB" id="A0A4Z1BT46"/>
<keyword evidence="2" id="KW-1185">Reference proteome</keyword>
<accession>A0A4Z1BT46</accession>
<organism evidence="1 2">
    <name type="scientific">Staphylococcus pragensis</name>
    <dbReference type="NCBI Taxonomy" id="1611836"/>
    <lineage>
        <taxon>Bacteria</taxon>
        <taxon>Bacillati</taxon>
        <taxon>Bacillota</taxon>
        <taxon>Bacilli</taxon>
        <taxon>Bacillales</taxon>
        <taxon>Staphylococcaceae</taxon>
        <taxon>Staphylococcus</taxon>
    </lineage>
</organism>
<proteinExistence type="predicted"/>
<dbReference type="Proteomes" id="UP000297459">
    <property type="component" value="Unassembled WGS sequence"/>
</dbReference>
<sequence>MDKSSRILNLLTLLLNGRIVTQDDIRNFTDVSKKSIQRDINTINTFFYESPYWNHTNTRVVYNHKRNGYELKQETSSKHSLGILSLLIKLQSLTPILHYDIHKYLSSSIAALKLSDKHMLMTMLNQFKVRPEVLPGKLLMALQKAIVNKNLVRIEVKNQKFVIKPLSILYMHFDYWFTYEEKHKIYTISLRDIQSFKVLESKFIKDCASNPVLFEIDEQIWNQFQQQFSIKEVVERYDKNLLVWVNCTRYDAYYIAYQLAPLAKMLEPQSYIDSFIQRLDEIKQTYESKTEI</sequence>
<evidence type="ECO:0000313" key="2">
    <source>
        <dbReference type="Proteomes" id="UP000297459"/>
    </source>
</evidence>
<reference evidence="1 2" key="1">
    <citation type="submission" date="2019-04" db="EMBL/GenBank/DDBJ databases">
        <title>Genomic characterization of Staphylococcus petrasii strains.</title>
        <authorList>
            <person name="Vrbovska V."/>
            <person name="Kovarovic V."/>
            <person name="Maslanova I."/>
            <person name="Indrakova A."/>
            <person name="Petras P."/>
            <person name="Sedo O."/>
            <person name="Svec P."/>
            <person name="Fisarova L."/>
            <person name="Sedlacek I."/>
            <person name="Doskar J."/>
            <person name="Pantucek R."/>
        </authorList>
    </citation>
    <scope>NUCLEOTIDE SEQUENCE [LARGE SCALE GENOMIC DNA]</scope>
    <source>
        <strain evidence="1 2">CCM 8529</strain>
    </source>
</reference>
<gene>
    <name evidence="1" type="ORF">E2558_08115</name>
</gene>
<dbReference type="EMBL" id="SRPJ01000003">
    <property type="protein sequence ID" value="TGN26932.1"/>
    <property type="molecule type" value="Genomic_DNA"/>
</dbReference>
<dbReference type="RefSeq" id="WP_126564765.1">
    <property type="nucleotide sequence ID" value="NZ_BMCY01000003.1"/>
</dbReference>
<comment type="caution">
    <text evidence="1">The sequence shown here is derived from an EMBL/GenBank/DDBJ whole genome shotgun (WGS) entry which is preliminary data.</text>
</comment>
<protein>
    <recommendedName>
        <fullName evidence="3">Transcriptional regulator</fullName>
    </recommendedName>
</protein>
<name>A0A4Z1BT46_9STAP</name>